<dbReference type="Proteomes" id="UP000184465">
    <property type="component" value="Unassembled WGS sequence"/>
</dbReference>
<evidence type="ECO:0000313" key="2">
    <source>
        <dbReference type="Proteomes" id="UP000184465"/>
    </source>
</evidence>
<protein>
    <submittedName>
        <fullName evidence="1">SIR2-like domain-containing protein</fullName>
    </submittedName>
</protein>
<gene>
    <name evidence="1" type="ORF">SAMN02745912_03228</name>
</gene>
<keyword evidence="2" id="KW-1185">Reference proteome</keyword>
<reference evidence="1 2" key="1">
    <citation type="submission" date="2016-11" db="EMBL/GenBank/DDBJ databases">
        <authorList>
            <person name="Jaros S."/>
            <person name="Januszkiewicz K."/>
            <person name="Wedrychowicz H."/>
        </authorList>
    </citation>
    <scope>NUCLEOTIDE SEQUENCE [LARGE SCALE GENOMIC DNA]</scope>
    <source>
        <strain evidence="1 2">DSM 15212</strain>
    </source>
</reference>
<accession>A0A1M6S9H3</accession>
<dbReference type="AlphaFoldDB" id="A0A1M6S9H3"/>
<dbReference type="Pfam" id="PF13289">
    <property type="entry name" value="SIR2_2"/>
    <property type="match status" value="1"/>
</dbReference>
<evidence type="ECO:0000313" key="1">
    <source>
        <dbReference type="EMBL" id="SHK41310.1"/>
    </source>
</evidence>
<sequence length="388" mass="45495">MPQILFTSTKTINYDEESNEVYINGRKVEDLDGKSANDYAYGMMRDYYKKELSCHIENFVILSGAGTSVGIGKENKGKTMKMLWESVRDSIGEDKLKEFCDKVKFDYKHFNTDLEALLSKANIAKEFIDDMNIQQMINSIETIIRKDCTLELPEFSPHELFLKKATARKLKYPRLKVFTLNYDTLFEQAASKNGYIVIDGFSFSYPRKFNGQNFDYDFVVRSNSRISNEENYVSRVFHLYKPHGSLDWERENDYIKKSEKTEKPVMIYPKDSKYEASYEQPFFEMMSRFQQELRKPNTYLITIGFSYYDKHITSMILEAININPSIRLMVVSPDVSVEGKYTQLKEYSKDNNNVTLINEKFDDFSRNYPYSEIYQMHGKINIGDGHDE</sequence>
<dbReference type="OrthoDB" id="9808492at2"/>
<dbReference type="EMBL" id="FRAG01000057">
    <property type="protein sequence ID" value="SHK41310.1"/>
    <property type="molecule type" value="Genomic_DNA"/>
</dbReference>
<name>A0A1M6S9H3_PARC5</name>
<dbReference type="STRING" id="1121301.SAMN02745912_03228"/>
<proteinExistence type="predicted"/>
<dbReference type="RefSeq" id="WP_073152408.1">
    <property type="nucleotide sequence ID" value="NZ_FRAG01000057.1"/>
</dbReference>
<organism evidence="1 2">
    <name type="scientific">Paramaledivibacter caminithermalis (strain DSM 15212 / CIP 107654 / DViRD3)</name>
    <name type="common">Clostridium caminithermale</name>
    <dbReference type="NCBI Taxonomy" id="1121301"/>
    <lineage>
        <taxon>Bacteria</taxon>
        <taxon>Bacillati</taxon>
        <taxon>Bacillota</taxon>
        <taxon>Clostridia</taxon>
        <taxon>Peptostreptococcales</taxon>
        <taxon>Caminicellaceae</taxon>
        <taxon>Paramaledivibacter</taxon>
    </lineage>
</organism>